<dbReference type="SUPFAM" id="SSF140990">
    <property type="entry name" value="FtsH protease domain-like"/>
    <property type="match status" value="1"/>
</dbReference>
<feature type="compositionally biased region" description="Polar residues" evidence="15">
    <location>
        <begin position="1"/>
        <end position="23"/>
    </location>
</feature>
<dbReference type="GO" id="GO:0004176">
    <property type="term" value="F:ATP-dependent peptidase activity"/>
    <property type="evidence" value="ECO:0007669"/>
    <property type="project" value="InterPro"/>
</dbReference>
<dbReference type="InterPro" id="IPR027417">
    <property type="entry name" value="P-loop_NTPase"/>
</dbReference>
<keyword evidence="8" id="KW-0547">Nucleotide-binding</keyword>
<evidence type="ECO:0000313" key="20">
    <source>
        <dbReference type="EMBL" id="KAG9320378.1"/>
    </source>
</evidence>
<keyword evidence="12 16" id="KW-1133">Transmembrane helix</keyword>
<dbReference type="GO" id="GO:0034982">
    <property type="term" value="P:mitochondrial protein processing"/>
    <property type="evidence" value="ECO:0007669"/>
    <property type="project" value="TreeGrafter"/>
</dbReference>
<reference evidence="20" key="1">
    <citation type="submission" date="2021-07" db="EMBL/GenBank/DDBJ databases">
        <title>Draft genome of Mortierella alpina, strain LL118, isolated from an aspen leaf litter sample.</title>
        <authorList>
            <person name="Yang S."/>
            <person name="Vinatzer B.A."/>
        </authorList>
    </citation>
    <scope>NUCLEOTIDE SEQUENCE</scope>
    <source>
        <strain evidence="20">LL118</strain>
    </source>
</reference>
<sequence>MTARFTSSRQSWKTTAQHQSKQRLQARFYSSEKPPAPKNNSNNNNHGNQGDNKGDSNPQSFENFFGKMLRDAAKRVENSGQPPKNNGGNRNNNNNNSTNKDANNTGNRTTNSGSNQPHGRKPMPPSEGNSYTMSLNAGTVLPLAFTSYVLYKAMSPSENMREITWQDFRSTFLDRGLVDRLVVLNRNRVKVYLRSDGQPGGSIPGTLGQPYGTTYVFSIGSVEAFERKLDEAQTELGIPGSERIPVSYREEVNLLGTLIHFAPTLILVGVLVFMAKKGGGGAGQGIFGVGKSKAKLFNQETDIAVKFKDVAGMDEAKLEIMEFTEEDIPRLAQKLAALTPGFSGADIHNVCNEAALIAARHSKETVVEADFEAAIERVIVGLEKKSKVLSPEEKKTVAYHEAGHAVAGWYLEHADPLLKVSIIPRGVGALGYAQYLPKDQYLYSTQQLMDRMCMTLGGRVSEHIFFGTITTGAQDDLQKVTKMAYAQVATYGMDSELGPLSYGNQDSKDQFTKPYSEKTGQLIDNQVRSLIGQAFRKTTDLLTDKRSDVDKVARLLMEKEVLNRADMERLLGKRPFQDKLHELLGTEVTAQDEKYRTPLYDSASPSPSTSTPSPSAPLSSIAKIRLQLAAVNQFLILLLSLIIMGTVGVNGKISYSGQDSVCILYTTVDSKVPIYNNGYCLFPVVGAAITFIASCVCLGYFIMLLRRDEIFAPHYISLPYAVSSIIMTLFAFAICGEIGIGLKQGCTSLVKGWTLDQCREIKNFESLYTAQVCAGIMGGAWMTAVLLEYFQFKARPTNAVQPSLPHTDKSSPV</sequence>
<dbReference type="GO" id="GO:0030163">
    <property type="term" value="P:protein catabolic process"/>
    <property type="evidence" value="ECO:0007669"/>
    <property type="project" value="UniProtKB-ARBA"/>
</dbReference>
<feature type="region of interest" description="Disordered" evidence="15">
    <location>
        <begin position="76"/>
        <end position="131"/>
    </location>
</feature>
<dbReference type="InterPro" id="IPR037219">
    <property type="entry name" value="Peptidase_M41-like"/>
</dbReference>
<dbReference type="FunFam" id="3.40.1690.20:FF:000003">
    <property type="entry name" value="Mitochondrial inner membrane AAA protease Yta12, putative"/>
    <property type="match status" value="1"/>
</dbReference>
<dbReference type="FunFam" id="1.10.8.60:FF:000019">
    <property type="entry name" value="AFG3-like AAA ATPase 2"/>
    <property type="match status" value="1"/>
</dbReference>
<dbReference type="InterPro" id="IPR050928">
    <property type="entry name" value="ATP-dep_Zn_Metalloprotease"/>
</dbReference>
<dbReference type="PANTHER" id="PTHR43655:SF2">
    <property type="entry name" value="AFG3 LIKE MATRIX AAA PEPTIDASE SUBUNIT 2, ISOFORM A"/>
    <property type="match status" value="1"/>
</dbReference>
<dbReference type="PANTHER" id="PTHR43655">
    <property type="entry name" value="ATP-DEPENDENT PROTEASE"/>
    <property type="match status" value="1"/>
</dbReference>
<feature type="domain" description="Peptidase M41 FtsH extracellular" evidence="18">
    <location>
        <begin position="142"/>
        <end position="245"/>
    </location>
</feature>
<feature type="transmembrane region" description="Helical" evidence="16">
    <location>
        <begin position="254"/>
        <end position="275"/>
    </location>
</feature>
<evidence type="ECO:0000256" key="2">
    <source>
        <dbReference type="ARBA" id="ARBA00004173"/>
    </source>
</evidence>
<protein>
    <submittedName>
        <fullName evidence="20">Uncharacterized protein</fullName>
    </submittedName>
</protein>
<feature type="compositionally biased region" description="Low complexity" evidence="15">
    <location>
        <begin position="85"/>
        <end position="115"/>
    </location>
</feature>
<comment type="caution">
    <text evidence="20">The sequence shown here is derived from an EMBL/GenBank/DDBJ whole genome shotgun (WGS) entry which is preliminary data.</text>
</comment>
<evidence type="ECO:0000259" key="17">
    <source>
        <dbReference type="Pfam" id="PF01434"/>
    </source>
</evidence>
<dbReference type="FunFam" id="1.20.58.760:FF:000003">
    <property type="entry name" value="AFG3-like AAA ATPase 2"/>
    <property type="match status" value="1"/>
</dbReference>
<feature type="domain" description="AAA ATPase AAA+ lid" evidence="19">
    <location>
        <begin position="333"/>
        <end position="372"/>
    </location>
</feature>
<gene>
    <name evidence="20" type="ORF">KVV02_005597</name>
</gene>
<keyword evidence="11" id="KW-0067">ATP-binding</keyword>
<feature type="transmembrane region" description="Helical" evidence="16">
    <location>
        <begin position="681"/>
        <end position="705"/>
    </location>
</feature>
<evidence type="ECO:0000256" key="11">
    <source>
        <dbReference type="ARBA" id="ARBA00022840"/>
    </source>
</evidence>
<evidence type="ECO:0000256" key="7">
    <source>
        <dbReference type="ARBA" id="ARBA00022723"/>
    </source>
</evidence>
<feature type="region of interest" description="Disordered" evidence="15">
    <location>
        <begin position="1"/>
        <end position="62"/>
    </location>
</feature>
<evidence type="ECO:0000256" key="15">
    <source>
        <dbReference type="SAM" id="MobiDB-lite"/>
    </source>
</evidence>
<dbReference type="Gene3D" id="3.40.1690.20">
    <property type="match status" value="1"/>
</dbReference>
<evidence type="ECO:0000256" key="13">
    <source>
        <dbReference type="ARBA" id="ARBA00023049"/>
    </source>
</evidence>
<comment type="cofactor">
    <cofactor evidence="1">
        <name>Zn(2+)</name>
        <dbReference type="ChEBI" id="CHEBI:29105"/>
    </cofactor>
</comment>
<keyword evidence="9" id="KW-0378">Hydrolase</keyword>
<feature type="transmembrane region" description="Helical" evidence="16">
    <location>
        <begin position="628"/>
        <end position="649"/>
    </location>
</feature>
<dbReference type="InterPro" id="IPR011546">
    <property type="entry name" value="Pept_M41_FtsH_extracell"/>
</dbReference>
<evidence type="ECO:0000256" key="8">
    <source>
        <dbReference type="ARBA" id="ARBA00022741"/>
    </source>
</evidence>
<comment type="subcellular location">
    <subcellularLocation>
        <location evidence="3">Membrane</location>
    </subcellularLocation>
    <subcellularLocation>
        <location evidence="2">Mitochondrion</location>
    </subcellularLocation>
</comment>
<dbReference type="AlphaFoldDB" id="A0A9P8CUC4"/>
<keyword evidence="13" id="KW-0482">Metalloprotease</keyword>
<dbReference type="SUPFAM" id="SSF52540">
    <property type="entry name" value="P-loop containing nucleoside triphosphate hydrolases"/>
    <property type="match status" value="1"/>
</dbReference>
<dbReference type="Proteomes" id="UP000717515">
    <property type="component" value="Unassembled WGS sequence"/>
</dbReference>
<accession>A0A9P8CUC4</accession>
<evidence type="ECO:0000256" key="3">
    <source>
        <dbReference type="ARBA" id="ARBA00004370"/>
    </source>
</evidence>
<dbReference type="GO" id="GO:0005524">
    <property type="term" value="F:ATP binding"/>
    <property type="evidence" value="ECO:0007669"/>
    <property type="project" value="UniProtKB-KW"/>
</dbReference>
<proteinExistence type="inferred from homology"/>
<feature type="transmembrane region" description="Helical" evidence="16">
    <location>
        <begin position="717"/>
        <end position="740"/>
    </location>
</feature>
<dbReference type="EMBL" id="JAIFTL010000296">
    <property type="protein sequence ID" value="KAG9320378.1"/>
    <property type="molecule type" value="Genomic_DNA"/>
</dbReference>
<feature type="transmembrane region" description="Helical" evidence="16">
    <location>
        <begin position="768"/>
        <end position="787"/>
    </location>
</feature>
<keyword evidence="7" id="KW-0479">Metal-binding</keyword>
<keyword evidence="14 16" id="KW-0472">Membrane</keyword>
<evidence type="ECO:0000313" key="21">
    <source>
        <dbReference type="Proteomes" id="UP000717515"/>
    </source>
</evidence>
<dbReference type="Pfam" id="PF01434">
    <property type="entry name" value="Peptidase_M41"/>
    <property type="match status" value="1"/>
</dbReference>
<dbReference type="GO" id="GO:0004222">
    <property type="term" value="F:metalloendopeptidase activity"/>
    <property type="evidence" value="ECO:0007669"/>
    <property type="project" value="InterPro"/>
</dbReference>
<dbReference type="Gene3D" id="1.10.8.60">
    <property type="match status" value="1"/>
</dbReference>
<organism evidence="20 21">
    <name type="scientific">Mortierella alpina</name>
    <name type="common">Oleaginous fungus</name>
    <name type="synonym">Mortierella renispora</name>
    <dbReference type="NCBI Taxonomy" id="64518"/>
    <lineage>
        <taxon>Eukaryota</taxon>
        <taxon>Fungi</taxon>
        <taxon>Fungi incertae sedis</taxon>
        <taxon>Mucoromycota</taxon>
        <taxon>Mortierellomycotina</taxon>
        <taxon>Mortierellomycetes</taxon>
        <taxon>Mortierellales</taxon>
        <taxon>Mortierellaceae</taxon>
        <taxon>Mortierella</taxon>
    </lineage>
</organism>
<evidence type="ECO:0000256" key="5">
    <source>
        <dbReference type="ARBA" id="ARBA00022670"/>
    </source>
</evidence>
<evidence type="ECO:0000256" key="10">
    <source>
        <dbReference type="ARBA" id="ARBA00022833"/>
    </source>
</evidence>
<dbReference type="Gene3D" id="1.20.58.760">
    <property type="entry name" value="Peptidase M41"/>
    <property type="match status" value="1"/>
</dbReference>
<name>A0A9P8CUC4_MORAP</name>
<feature type="compositionally biased region" description="Low complexity" evidence="15">
    <location>
        <begin position="602"/>
        <end position="614"/>
    </location>
</feature>
<dbReference type="Pfam" id="PF06480">
    <property type="entry name" value="FtsH_ext"/>
    <property type="match status" value="1"/>
</dbReference>
<evidence type="ECO:0000256" key="14">
    <source>
        <dbReference type="ARBA" id="ARBA00023136"/>
    </source>
</evidence>
<feature type="compositionally biased region" description="Low complexity" evidence="15">
    <location>
        <begin position="38"/>
        <end position="51"/>
    </location>
</feature>
<dbReference type="InterPro" id="IPR041569">
    <property type="entry name" value="AAA_lid_3"/>
</dbReference>
<feature type="domain" description="Peptidase M41" evidence="17">
    <location>
        <begin position="388"/>
        <end position="570"/>
    </location>
</feature>
<evidence type="ECO:0000256" key="4">
    <source>
        <dbReference type="ARBA" id="ARBA00010550"/>
    </source>
</evidence>
<keyword evidence="5" id="KW-0645">Protease</keyword>
<evidence type="ECO:0000259" key="19">
    <source>
        <dbReference type="Pfam" id="PF17862"/>
    </source>
</evidence>
<comment type="similarity">
    <text evidence="4">In the N-terminal section; belongs to the AAA ATPase family.</text>
</comment>
<dbReference type="Pfam" id="PF17862">
    <property type="entry name" value="AAA_lid_3"/>
    <property type="match status" value="1"/>
</dbReference>
<evidence type="ECO:0000256" key="12">
    <source>
        <dbReference type="ARBA" id="ARBA00022989"/>
    </source>
</evidence>
<dbReference type="GO" id="GO:0008270">
    <property type="term" value="F:zinc ion binding"/>
    <property type="evidence" value="ECO:0007669"/>
    <property type="project" value="InterPro"/>
</dbReference>
<evidence type="ECO:0000256" key="16">
    <source>
        <dbReference type="SAM" id="Phobius"/>
    </source>
</evidence>
<evidence type="ECO:0000259" key="18">
    <source>
        <dbReference type="Pfam" id="PF06480"/>
    </source>
</evidence>
<feature type="region of interest" description="Disordered" evidence="15">
    <location>
        <begin position="595"/>
        <end position="614"/>
    </location>
</feature>
<keyword evidence="10" id="KW-0862">Zinc</keyword>
<evidence type="ECO:0000256" key="6">
    <source>
        <dbReference type="ARBA" id="ARBA00022692"/>
    </source>
</evidence>
<dbReference type="GO" id="GO:0005745">
    <property type="term" value="C:m-AAA complex"/>
    <property type="evidence" value="ECO:0007669"/>
    <property type="project" value="TreeGrafter"/>
</dbReference>
<evidence type="ECO:0000256" key="1">
    <source>
        <dbReference type="ARBA" id="ARBA00001947"/>
    </source>
</evidence>
<dbReference type="InterPro" id="IPR000642">
    <property type="entry name" value="Peptidase_M41"/>
</dbReference>
<evidence type="ECO:0000256" key="9">
    <source>
        <dbReference type="ARBA" id="ARBA00022801"/>
    </source>
</evidence>
<keyword evidence="6 16" id="KW-0812">Transmembrane</keyword>